<dbReference type="EC" id="3.1.3.62" evidence="4"/>
<feature type="active site" description="Nucleophile" evidence="16">
    <location>
        <position position="55"/>
    </location>
</feature>
<comment type="catalytic activity">
    <reaction evidence="13">
        <text>1D-myo-inositol 1,2,4,5,6-pentakisphosphate + H2O = 1D-myo-inositol 1,2,5,6-tetrakisphosphate + phosphate</text>
        <dbReference type="Rhea" id="RHEA:77115"/>
        <dbReference type="ChEBI" id="CHEBI:15377"/>
        <dbReference type="ChEBI" id="CHEBI:43474"/>
        <dbReference type="ChEBI" id="CHEBI:57798"/>
        <dbReference type="ChEBI" id="CHEBI:195535"/>
        <dbReference type="EC" id="3.1.3.62"/>
    </reaction>
    <physiologicalReaction direction="left-to-right" evidence="13">
        <dbReference type="Rhea" id="RHEA:77116"/>
    </physiologicalReaction>
</comment>
<feature type="disulfide bond" evidence="17">
    <location>
        <begin position="396"/>
        <end position="401"/>
    </location>
</feature>
<dbReference type="Pfam" id="PF00328">
    <property type="entry name" value="His_Phos_2"/>
    <property type="match status" value="1"/>
</dbReference>
<evidence type="ECO:0000256" key="15">
    <source>
        <dbReference type="ARBA" id="ARBA00043832"/>
    </source>
</evidence>
<evidence type="ECO:0000256" key="7">
    <source>
        <dbReference type="ARBA" id="ARBA00022729"/>
    </source>
</evidence>
<keyword evidence="8" id="KW-0378">Hydrolase</keyword>
<evidence type="ECO:0000256" key="10">
    <source>
        <dbReference type="ARBA" id="ARBA00023180"/>
    </source>
</evidence>
<dbReference type="CDD" id="cd07061">
    <property type="entry name" value="HP_HAP_like"/>
    <property type="match status" value="1"/>
</dbReference>
<evidence type="ECO:0000256" key="8">
    <source>
        <dbReference type="ARBA" id="ARBA00022801"/>
    </source>
</evidence>
<dbReference type="GO" id="GO:0034417">
    <property type="term" value="F:bisphosphoglycerate 3-phosphatase activity"/>
    <property type="evidence" value="ECO:0007669"/>
    <property type="project" value="UniProtKB-EC"/>
</dbReference>
<accession>A0A8J9Y5T6</accession>
<evidence type="ECO:0000256" key="1">
    <source>
        <dbReference type="ARBA" id="ARBA00004236"/>
    </source>
</evidence>
<evidence type="ECO:0000256" key="17">
    <source>
        <dbReference type="PIRSR" id="PIRSR000894-2"/>
    </source>
</evidence>
<protein>
    <recommendedName>
        <fullName evidence="5">Multiple inositol polyphosphate phosphatase 1</fullName>
        <ecNumber evidence="4">3.1.3.62</ecNumber>
        <ecNumber evidence="3">3.1.3.80</ecNumber>
    </recommendedName>
    <alternativeName>
        <fullName evidence="11">2,3-bisphosphoglycerate 3-phosphatase</fullName>
    </alternativeName>
</protein>
<dbReference type="InterPro" id="IPR000560">
    <property type="entry name" value="His_Pase_clade-2"/>
</dbReference>
<evidence type="ECO:0000313" key="18">
    <source>
        <dbReference type="EMBL" id="CAH0715841.1"/>
    </source>
</evidence>
<feature type="disulfide bond" evidence="17">
    <location>
        <begin position="248"/>
        <end position="263"/>
    </location>
</feature>
<comment type="catalytic activity">
    <reaction evidence="15">
        <text>(2R)-2,3-bisphosphoglycerate + H2O = (2R)-2-phosphoglycerate + phosphate</text>
        <dbReference type="Rhea" id="RHEA:27381"/>
        <dbReference type="ChEBI" id="CHEBI:15377"/>
        <dbReference type="ChEBI" id="CHEBI:43474"/>
        <dbReference type="ChEBI" id="CHEBI:58248"/>
        <dbReference type="ChEBI" id="CHEBI:58289"/>
        <dbReference type="EC" id="3.1.3.80"/>
    </reaction>
    <physiologicalReaction direction="left-to-right" evidence="15">
        <dbReference type="Rhea" id="RHEA:27382"/>
    </physiologicalReaction>
</comment>
<keyword evidence="7" id="KW-0732">Signal</keyword>
<dbReference type="SUPFAM" id="SSF53254">
    <property type="entry name" value="Phosphoglycerate mutase-like"/>
    <property type="match status" value="1"/>
</dbReference>
<evidence type="ECO:0000256" key="4">
    <source>
        <dbReference type="ARBA" id="ARBA00013040"/>
    </source>
</evidence>
<dbReference type="GO" id="GO:0005886">
    <property type="term" value="C:plasma membrane"/>
    <property type="evidence" value="ECO:0007669"/>
    <property type="project" value="UniProtKB-SubCell"/>
</dbReference>
<dbReference type="GO" id="GO:0052745">
    <property type="term" value="F:inositol phosphate phosphatase activity"/>
    <property type="evidence" value="ECO:0007669"/>
    <property type="project" value="TreeGrafter"/>
</dbReference>
<dbReference type="EC" id="3.1.3.80" evidence="3"/>
<feature type="disulfide bond" evidence="17">
    <location>
        <begin position="44"/>
        <end position="375"/>
    </location>
</feature>
<reference evidence="18" key="1">
    <citation type="submission" date="2021-12" db="EMBL/GenBank/DDBJ databases">
        <authorList>
            <person name="Martin H S."/>
        </authorList>
    </citation>
    <scope>NUCLEOTIDE SEQUENCE</scope>
</reference>
<evidence type="ECO:0000256" key="3">
    <source>
        <dbReference type="ARBA" id="ARBA00012976"/>
    </source>
</evidence>
<evidence type="ECO:0000313" key="19">
    <source>
        <dbReference type="Proteomes" id="UP000838878"/>
    </source>
</evidence>
<dbReference type="PIRSF" id="PIRSF000894">
    <property type="entry name" value="Acid_phosphatase"/>
    <property type="match status" value="1"/>
</dbReference>
<comment type="catalytic activity">
    <reaction evidence="14">
        <text>1D-myo-inositol hexakisphosphate + H2O = 1D-myo-inositol 1,2,4,5,6-pentakisphosphate + phosphate</text>
        <dbReference type="Rhea" id="RHEA:16989"/>
        <dbReference type="ChEBI" id="CHEBI:15377"/>
        <dbReference type="ChEBI" id="CHEBI:43474"/>
        <dbReference type="ChEBI" id="CHEBI:57798"/>
        <dbReference type="ChEBI" id="CHEBI:58130"/>
        <dbReference type="EC" id="3.1.3.62"/>
    </reaction>
    <physiologicalReaction direction="left-to-right" evidence="14">
        <dbReference type="Rhea" id="RHEA:16990"/>
    </physiologicalReaction>
</comment>
<comment type="similarity">
    <text evidence="2">Belongs to the histidine acid phosphatase family. MINPP1 subfamily.</text>
</comment>
<evidence type="ECO:0000256" key="2">
    <source>
        <dbReference type="ARBA" id="ARBA00008422"/>
    </source>
</evidence>
<evidence type="ECO:0000256" key="14">
    <source>
        <dbReference type="ARBA" id="ARBA00043691"/>
    </source>
</evidence>
<dbReference type="InterPro" id="IPR029033">
    <property type="entry name" value="His_PPase_superfam"/>
</dbReference>
<dbReference type="OrthoDB" id="6509975at2759"/>
<dbReference type="InterPro" id="IPR016274">
    <property type="entry name" value="Histidine_acid_Pase_euk"/>
</dbReference>
<keyword evidence="17" id="KW-1015">Disulfide bond</keyword>
<evidence type="ECO:0000256" key="11">
    <source>
        <dbReference type="ARBA" id="ARBA00031642"/>
    </source>
</evidence>
<evidence type="ECO:0000256" key="9">
    <source>
        <dbReference type="ARBA" id="ARBA00023136"/>
    </source>
</evidence>
<evidence type="ECO:0000256" key="13">
    <source>
        <dbReference type="ARBA" id="ARBA00043671"/>
    </source>
</evidence>
<comment type="subcellular location">
    <subcellularLocation>
        <location evidence="1">Cell membrane</location>
    </subcellularLocation>
</comment>
<keyword evidence="19" id="KW-1185">Reference proteome</keyword>
<keyword evidence="6" id="KW-1003">Cell membrane</keyword>
<gene>
    <name evidence="18" type="ORF">BINO364_LOCUS2709</name>
</gene>
<keyword evidence="9" id="KW-0472">Membrane</keyword>
<dbReference type="EMBL" id="OV170230">
    <property type="protein sequence ID" value="CAH0715841.1"/>
    <property type="molecule type" value="Genomic_DNA"/>
</dbReference>
<dbReference type="GO" id="GO:0003993">
    <property type="term" value="F:acid phosphatase activity"/>
    <property type="evidence" value="ECO:0007669"/>
    <property type="project" value="TreeGrafter"/>
</dbReference>
<keyword evidence="10" id="KW-0325">Glycoprotein</keyword>
<organism evidence="18 19">
    <name type="scientific">Brenthis ino</name>
    <name type="common">lesser marbled fritillary</name>
    <dbReference type="NCBI Taxonomy" id="405034"/>
    <lineage>
        <taxon>Eukaryota</taxon>
        <taxon>Metazoa</taxon>
        <taxon>Ecdysozoa</taxon>
        <taxon>Arthropoda</taxon>
        <taxon>Hexapoda</taxon>
        <taxon>Insecta</taxon>
        <taxon>Pterygota</taxon>
        <taxon>Neoptera</taxon>
        <taxon>Endopterygota</taxon>
        <taxon>Lepidoptera</taxon>
        <taxon>Glossata</taxon>
        <taxon>Ditrysia</taxon>
        <taxon>Papilionoidea</taxon>
        <taxon>Nymphalidae</taxon>
        <taxon>Heliconiinae</taxon>
        <taxon>Argynnini</taxon>
        <taxon>Brenthis</taxon>
    </lineage>
</organism>
<proteinExistence type="inferred from homology"/>
<evidence type="ECO:0000256" key="6">
    <source>
        <dbReference type="ARBA" id="ARBA00022475"/>
    </source>
</evidence>
<dbReference type="Proteomes" id="UP000838878">
    <property type="component" value="Chromosome 10"/>
</dbReference>
<dbReference type="Gene3D" id="3.40.50.1240">
    <property type="entry name" value="Phosphoglycerate mutase-like"/>
    <property type="match status" value="1"/>
</dbReference>
<feature type="non-terminal residue" evidence="18">
    <location>
        <position position="456"/>
    </location>
</feature>
<dbReference type="AlphaFoldDB" id="A0A8J9Y5T6"/>
<feature type="active site" description="Proton donor" evidence="16">
    <location>
        <position position="326"/>
    </location>
</feature>
<dbReference type="PANTHER" id="PTHR20963">
    <property type="entry name" value="MULTIPLE INOSITOL POLYPHOSPHATE PHOSPHATASE-RELATED"/>
    <property type="match status" value="1"/>
</dbReference>
<dbReference type="PANTHER" id="PTHR20963:SF8">
    <property type="entry name" value="MULTIPLE INOSITOL POLYPHOSPHATE PHOSPHATASE 1"/>
    <property type="match status" value="1"/>
</dbReference>
<evidence type="ECO:0000256" key="16">
    <source>
        <dbReference type="PIRSR" id="PIRSR000894-1"/>
    </source>
</evidence>
<comment type="catalytic activity">
    <reaction evidence="12">
        <text>1D-myo-inositol 1,2,5,6-tetrakisphosphate + H2O = 1D-myo-inositol 1,2,6-trisphosphate + phosphate</text>
        <dbReference type="Rhea" id="RHEA:77119"/>
        <dbReference type="ChEBI" id="CHEBI:15377"/>
        <dbReference type="ChEBI" id="CHEBI:43474"/>
        <dbReference type="ChEBI" id="CHEBI:195535"/>
        <dbReference type="ChEBI" id="CHEBI:195537"/>
        <dbReference type="EC" id="3.1.3.62"/>
    </reaction>
    <physiologicalReaction direction="left-to-right" evidence="12">
        <dbReference type="Rhea" id="RHEA:77120"/>
    </physiologicalReaction>
</comment>
<evidence type="ECO:0000256" key="12">
    <source>
        <dbReference type="ARBA" id="ARBA00043668"/>
    </source>
</evidence>
<sequence>MAGLVLSDEYCYFNSPCVYELFSSKTAYDSVRGDIRNAKVLPGCKPVGVWSLIRHGNRNPGDSVTKNMKTLYEKLVVEIKKQFEEKTNVHCIQDIENCATSGWNSTLEVATKDLTGIGYKEIFDIGKRIRQTFTDVLSFSNNSFYFRSTNEQRTITSTIAFVHGLTDESSLNLDNNIDKPWDQDDVIRPYENCTIYQKDVKTGQVLDDEIAAYYSSAELLAVRDRVQKRLNINYQITAEELYYLYEYCRFHRTWSPNLRDPWCAFFLQEDLEVLEYRDDVRHYYRNGYGSKININLGSAVLKDLFDNFDTLTSTGGEKFIAYFTHDTMIEMTICALGLYKDSKPLRGSFRDVNRLWRTSLMSSFSANIIAVLYRCNESNETHRVQFFLNEKNTNICPEDGCTWEQFVNKFQVYSNSSIEICSDNEYAFHQTNSGYIHTYFTMKLLILLSILVSFRF</sequence>
<evidence type="ECO:0000256" key="5">
    <source>
        <dbReference type="ARBA" id="ARBA00018097"/>
    </source>
</evidence>
<name>A0A8J9Y5T6_9NEOP</name>